<evidence type="ECO:0000259" key="1">
    <source>
        <dbReference type="Pfam" id="PF08447"/>
    </source>
</evidence>
<accession>A0ABQ3BNM3</accession>
<sequence>MNTNSLKVVTNIWSKIAKNATTKELEKIEIEIYKKMLNFFQVGDFAYMILNLSTAKLEYISEEIEKLNGYKNSECDLDFLINSIHPDDFPNFISFESTSLKFFLELPVEKMMKYKIRYNYRLRTKSGEYKKVLQQIMPIQVDEEGNMLRTFVILTDISHLKDNHKMKLSYIGFDGVMY</sequence>
<dbReference type="InterPro" id="IPR013655">
    <property type="entry name" value="PAS_fold_3"/>
</dbReference>
<dbReference type="EMBL" id="BMWY01000002">
    <property type="protein sequence ID" value="GGZ50055.1"/>
    <property type="molecule type" value="Genomic_DNA"/>
</dbReference>
<evidence type="ECO:0000313" key="3">
    <source>
        <dbReference type="Proteomes" id="UP000615593"/>
    </source>
</evidence>
<proteinExistence type="predicted"/>
<dbReference type="Gene3D" id="3.30.450.20">
    <property type="entry name" value="PAS domain"/>
    <property type="match status" value="1"/>
</dbReference>
<dbReference type="InterPro" id="IPR035965">
    <property type="entry name" value="PAS-like_dom_sf"/>
</dbReference>
<dbReference type="Pfam" id="PF08447">
    <property type="entry name" value="PAS_3"/>
    <property type="match status" value="1"/>
</dbReference>
<name>A0ABQ3BNM3_9FLAO</name>
<organism evidence="2 3">
    <name type="scientific">Mesonia mobilis</name>
    <dbReference type="NCBI Taxonomy" id="369791"/>
    <lineage>
        <taxon>Bacteria</taxon>
        <taxon>Pseudomonadati</taxon>
        <taxon>Bacteroidota</taxon>
        <taxon>Flavobacteriia</taxon>
        <taxon>Flavobacteriales</taxon>
        <taxon>Flavobacteriaceae</taxon>
        <taxon>Mesonia</taxon>
    </lineage>
</organism>
<protein>
    <recommendedName>
        <fullName evidence="1">PAS fold-3 domain-containing protein</fullName>
    </recommendedName>
</protein>
<reference evidence="3" key="1">
    <citation type="journal article" date="2019" name="Int. J. Syst. Evol. Microbiol.">
        <title>The Global Catalogue of Microorganisms (GCM) 10K type strain sequencing project: providing services to taxonomists for standard genome sequencing and annotation.</title>
        <authorList>
            <consortium name="The Broad Institute Genomics Platform"/>
            <consortium name="The Broad Institute Genome Sequencing Center for Infectious Disease"/>
            <person name="Wu L."/>
            <person name="Ma J."/>
        </authorList>
    </citation>
    <scope>NUCLEOTIDE SEQUENCE [LARGE SCALE GENOMIC DNA]</scope>
    <source>
        <strain evidence="3">KCTC 12708</strain>
    </source>
</reference>
<dbReference type="SUPFAM" id="SSF55785">
    <property type="entry name" value="PYP-like sensor domain (PAS domain)"/>
    <property type="match status" value="1"/>
</dbReference>
<evidence type="ECO:0000313" key="2">
    <source>
        <dbReference type="EMBL" id="GGZ50055.1"/>
    </source>
</evidence>
<dbReference type="RefSeq" id="WP_027883876.1">
    <property type="nucleotide sequence ID" value="NZ_BMWY01000002.1"/>
</dbReference>
<gene>
    <name evidence="2" type="ORF">GCM10008088_09430</name>
</gene>
<keyword evidence="3" id="KW-1185">Reference proteome</keyword>
<dbReference type="Proteomes" id="UP000615593">
    <property type="component" value="Unassembled WGS sequence"/>
</dbReference>
<comment type="caution">
    <text evidence="2">The sequence shown here is derived from an EMBL/GenBank/DDBJ whole genome shotgun (WGS) entry which is preliminary data.</text>
</comment>
<feature type="domain" description="PAS fold-3" evidence="1">
    <location>
        <begin position="59"/>
        <end position="149"/>
    </location>
</feature>
<dbReference type="GeneID" id="94368609"/>